<reference evidence="1 2" key="1">
    <citation type="submission" date="2019-10" db="EMBL/GenBank/DDBJ databases">
        <title>A novel species.</title>
        <authorList>
            <person name="Gao J."/>
        </authorList>
    </citation>
    <scope>NUCLEOTIDE SEQUENCE [LARGE SCALE GENOMIC DNA]</scope>
    <source>
        <strain evidence="1 2">QMT-28</strain>
    </source>
</reference>
<keyword evidence="2" id="KW-1185">Reference proteome</keyword>
<organism evidence="1 2">
    <name type="scientific">Streptomyces fagopyri</name>
    <dbReference type="NCBI Taxonomy" id="2662397"/>
    <lineage>
        <taxon>Bacteria</taxon>
        <taxon>Bacillati</taxon>
        <taxon>Actinomycetota</taxon>
        <taxon>Actinomycetes</taxon>
        <taxon>Kitasatosporales</taxon>
        <taxon>Streptomycetaceae</taxon>
        <taxon>Streptomyces</taxon>
    </lineage>
</organism>
<dbReference type="Proteomes" id="UP000326179">
    <property type="component" value="Chromosome"/>
</dbReference>
<sequence>MSLSEIQMLIIGMGLGAQLMNFLHMRWDAQAARRSTAASKAARKQATADLFYSGFRLYRLKSRSRV</sequence>
<accession>A0A5Q0LEG6</accession>
<dbReference type="KEGG" id="sfy:GFH48_18995"/>
<dbReference type="AlphaFoldDB" id="A0A5Q0LEG6"/>
<proteinExistence type="predicted"/>
<evidence type="ECO:0000313" key="1">
    <source>
        <dbReference type="EMBL" id="QFZ75076.1"/>
    </source>
</evidence>
<dbReference type="EMBL" id="CP045643">
    <property type="protein sequence ID" value="QFZ75076.1"/>
    <property type="molecule type" value="Genomic_DNA"/>
</dbReference>
<name>A0A5Q0LEG6_9ACTN</name>
<protein>
    <submittedName>
        <fullName evidence="1">Uncharacterized protein</fullName>
    </submittedName>
</protein>
<dbReference type="RefSeq" id="WP_153289351.1">
    <property type="nucleotide sequence ID" value="NZ_CP045643.1"/>
</dbReference>
<gene>
    <name evidence="1" type="ORF">GFH48_18995</name>
</gene>
<evidence type="ECO:0000313" key="2">
    <source>
        <dbReference type="Proteomes" id="UP000326179"/>
    </source>
</evidence>